<organism evidence="5 6">
    <name type="scientific">Podospora australis</name>
    <dbReference type="NCBI Taxonomy" id="1536484"/>
    <lineage>
        <taxon>Eukaryota</taxon>
        <taxon>Fungi</taxon>
        <taxon>Dikarya</taxon>
        <taxon>Ascomycota</taxon>
        <taxon>Pezizomycotina</taxon>
        <taxon>Sordariomycetes</taxon>
        <taxon>Sordariomycetidae</taxon>
        <taxon>Sordariales</taxon>
        <taxon>Podosporaceae</taxon>
        <taxon>Podospora</taxon>
    </lineage>
</organism>
<dbReference type="GO" id="GO:0005506">
    <property type="term" value="F:iron ion binding"/>
    <property type="evidence" value="ECO:0007669"/>
    <property type="project" value="InterPro"/>
</dbReference>
<evidence type="ECO:0000313" key="6">
    <source>
        <dbReference type="Proteomes" id="UP001302126"/>
    </source>
</evidence>
<dbReference type="InterPro" id="IPR050121">
    <property type="entry name" value="Cytochrome_P450_monoxygenase"/>
</dbReference>
<gene>
    <name evidence="5" type="ORF">QBC35DRAFT_539351</name>
</gene>
<dbReference type="Pfam" id="PF00067">
    <property type="entry name" value="p450"/>
    <property type="match status" value="1"/>
</dbReference>
<reference evidence="5" key="1">
    <citation type="journal article" date="2023" name="Mol. Phylogenet. Evol.">
        <title>Genome-scale phylogeny and comparative genomics of the fungal order Sordariales.</title>
        <authorList>
            <person name="Hensen N."/>
            <person name="Bonometti L."/>
            <person name="Westerberg I."/>
            <person name="Brannstrom I.O."/>
            <person name="Guillou S."/>
            <person name="Cros-Aarteil S."/>
            <person name="Calhoun S."/>
            <person name="Haridas S."/>
            <person name="Kuo A."/>
            <person name="Mondo S."/>
            <person name="Pangilinan J."/>
            <person name="Riley R."/>
            <person name="LaButti K."/>
            <person name="Andreopoulos B."/>
            <person name="Lipzen A."/>
            <person name="Chen C."/>
            <person name="Yan M."/>
            <person name="Daum C."/>
            <person name="Ng V."/>
            <person name="Clum A."/>
            <person name="Steindorff A."/>
            <person name="Ohm R.A."/>
            <person name="Martin F."/>
            <person name="Silar P."/>
            <person name="Natvig D.O."/>
            <person name="Lalanne C."/>
            <person name="Gautier V."/>
            <person name="Ament-Velasquez S.L."/>
            <person name="Kruys A."/>
            <person name="Hutchinson M.I."/>
            <person name="Powell A.J."/>
            <person name="Barry K."/>
            <person name="Miller A.N."/>
            <person name="Grigoriev I.V."/>
            <person name="Debuchy R."/>
            <person name="Gladieux P."/>
            <person name="Hiltunen Thoren M."/>
            <person name="Johannesson H."/>
        </authorList>
    </citation>
    <scope>NUCLEOTIDE SEQUENCE</scope>
    <source>
        <strain evidence="5">PSN309</strain>
    </source>
</reference>
<dbReference type="CDD" id="cd11060">
    <property type="entry name" value="CYP57A1-like"/>
    <property type="match status" value="1"/>
</dbReference>
<dbReference type="SUPFAM" id="SSF48264">
    <property type="entry name" value="Cytochrome P450"/>
    <property type="match status" value="1"/>
</dbReference>
<dbReference type="PRINTS" id="PR00385">
    <property type="entry name" value="P450"/>
</dbReference>
<evidence type="ECO:0000256" key="4">
    <source>
        <dbReference type="PIRSR" id="PIRSR602401-1"/>
    </source>
</evidence>
<keyword evidence="6" id="KW-1185">Reference proteome</keyword>
<evidence type="ECO:0000313" key="5">
    <source>
        <dbReference type="EMBL" id="KAK4184792.1"/>
    </source>
</evidence>
<dbReference type="InterPro" id="IPR036396">
    <property type="entry name" value="Cyt_P450_sf"/>
</dbReference>
<comment type="cofactor">
    <cofactor evidence="4">
        <name>heme</name>
        <dbReference type="ChEBI" id="CHEBI:30413"/>
    </cofactor>
</comment>
<evidence type="ECO:0000256" key="3">
    <source>
        <dbReference type="ARBA" id="ARBA00023004"/>
    </source>
</evidence>
<dbReference type="PANTHER" id="PTHR24305:SF168">
    <property type="entry name" value="P450, PUTATIVE (EUROFUNG)-RELATED"/>
    <property type="match status" value="1"/>
</dbReference>
<evidence type="ECO:0000256" key="2">
    <source>
        <dbReference type="ARBA" id="ARBA00022723"/>
    </source>
</evidence>
<proteinExistence type="predicted"/>
<dbReference type="PANTHER" id="PTHR24305">
    <property type="entry name" value="CYTOCHROME P450"/>
    <property type="match status" value="1"/>
</dbReference>
<evidence type="ECO:0000256" key="1">
    <source>
        <dbReference type="ARBA" id="ARBA00022617"/>
    </source>
</evidence>
<dbReference type="Gene3D" id="1.10.630.10">
    <property type="entry name" value="Cytochrome P450"/>
    <property type="match status" value="1"/>
</dbReference>
<dbReference type="Proteomes" id="UP001302126">
    <property type="component" value="Unassembled WGS sequence"/>
</dbReference>
<dbReference type="AlphaFoldDB" id="A0AAN7AG95"/>
<dbReference type="PRINTS" id="PR00463">
    <property type="entry name" value="EP450I"/>
</dbReference>
<comment type="caution">
    <text evidence="5">The sequence shown here is derived from an EMBL/GenBank/DDBJ whole genome shotgun (WGS) entry which is preliminary data.</text>
</comment>
<feature type="binding site" description="axial binding residue" evidence="4">
    <location>
        <position position="445"/>
    </location>
    <ligand>
        <name>heme</name>
        <dbReference type="ChEBI" id="CHEBI:30413"/>
    </ligand>
    <ligandPart>
        <name>Fe</name>
        <dbReference type="ChEBI" id="CHEBI:18248"/>
    </ligandPart>
</feature>
<keyword evidence="3 4" id="KW-0408">Iron</keyword>
<sequence>MSLEVLPLSFLLFPFVTFILWELKSWYRLKHIPGPFWNSITVLPLARLAGTGRISFELTEKQKKYGPLMRIAPNWVMFGDADTYRQVNGARSEFFKGDWYAPGKNAEVDSLFTSRDEVVRKELKAKLTPGYARRDDFEPQIDRILGSFIDLIERKHISTPTEFRPIELGHAIQYLTLDIISELSLGEPLGFIASESDMYQFIEINDTFFPILSVLLTMPWLDKVLKSWPLHRLLPKEGDLVGFGRMMGLARTCVEKHLDPDAEPKNDMMASHARNGLSKRELEANFTLELIAGSDSTATAIRITLLCLLATPVSLQKLREEIDQGIASGRINPSGIIADAEAQQLPYLQAVIKEGLRMYPPSTGMNNKEVPPGGATIHGYFLPAGTQVAVNTLYMMRDKKTFGPDADIFRPERWLEAQAVKEGDHRYREMSSVLDLAFGHGRYQCLGKTIAAMELNKTFVELLSRYDFSLVTPHAPMRLFDAAFWMIADYHVVVRHRERA</sequence>
<dbReference type="GO" id="GO:0016705">
    <property type="term" value="F:oxidoreductase activity, acting on paired donors, with incorporation or reduction of molecular oxygen"/>
    <property type="evidence" value="ECO:0007669"/>
    <property type="project" value="InterPro"/>
</dbReference>
<dbReference type="InterPro" id="IPR001128">
    <property type="entry name" value="Cyt_P450"/>
</dbReference>
<reference evidence="5" key="2">
    <citation type="submission" date="2023-05" db="EMBL/GenBank/DDBJ databases">
        <authorList>
            <consortium name="Lawrence Berkeley National Laboratory"/>
            <person name="Steindorff A."/>
            <person name="Hensen N."/>
            <person name="Bonometti L."/>
            <person name="Westerberg I."/>
            <person name="Brannstrom I.O."/>
            <person name="Guillou S."/>
            <person name="Cros-Aarteil S."/>
            <person name="Calhoun S."/>
            <person name="Haridas S."/>
            <person name="Kuo A."/>
            <person name="Mondo S."/>
            <person name="Pangilinan J."/>
            <person name="Riley R."/>
            <person name="Labutti K."/>
            <person name="Andreopoulos B."/>
            <person name="Lipzen A."/>
            <person name="Chen C."/>
            <person name="Yanf M."/>
            <person name="Daum C."/>
            <person name="Ng V."/>
            <person name="Clum A."/>
            <person name="Ohm R."/>
            <person name="Martin F."/>
            <person name="Silar P."/>
            <person name="Natvig D."/>
            <person name="Lalanne C."/>
            <person name="Gautier V."/>
            <person name="Ament-Velasquez S.L."/>
            <person name="Kruys A."/>
            <person name="Hutchinson M.I."/>
            <person name="Powell A.J."/>
            <person name="Barry K."/>
            <person name="Miller A.N."/>
            <person name="Grigoriev I.V."/>
            <person name="Debuchy R."/>
            <person name="Gladieux P."/>
            <person name="Thoren M.H."/>
            <person name="Johannesson H."/>
        </authorList>
    </citation>
    <scope>NUCLEOTIDE SEQUENCE</scope>
    <source>
        <strain evidence="5">PSN309</strain>
    </source>
</reference>
<name>A0AAN7AG95_9PEZI</name>
<dbReference type="InterPro" id="IPR002401">
    <property type="entry name" value="Cyt_P450_E_grp-I"/>
</dbReference>
<protein>
    <submittedName>
        <fullName evidence="5">Cytochrome P450</fullName>
    </submittedName>
</protein>
<dbReference type="GO" id="GO:0004497">
    <property type="term" value="F:monooxygenase activity"/>
    <property type="evidence" value="ECO:0007669"/>
    <property type="project" value="InterPro"/>
</dbReference>
<keyword evidence="2 4" id="KW-0479">Metal-binding</keyword>
<keyword evidence="1 4" id="KW-0349">Heme</keyword>
<dbReference type="EMBL" id="MU864474">
    <property type="protein sequence ID" value="KAK4184792.1"/>
    <property type="molecule type" value="Genomic_DNA"/>
</dbReference>
<dbReference type="GO" id="GO:0020037">
    <property type="term" value="F:heme binding"/>
    <property type="evidence" value="ECO:0007669"/>
    <property type="project" value="InterPro"/>
</dbReference>
<accession>A0AAN7AG95</accession>